<evidence type="ECO:0000313" key="2">
    <source>
        <dbReference type="EMBL" id="MXU91637.1"/>
    </source>
</evidence>
<accession>A0A6B0UP79</accession>
<evidence type="ECO:0008006" key="3">
    <source>
        <dbReference type="Google" id="ProtNLM"/>
    </source>
</evidence>
<feature type="chain" id="PRO_5025686779" description="Secreted protein" evidence="1">
    <location>
        <begin position="21"/>
        <end position="124"/>
    </location>
</feature>
<evidence type="ECO:0000256" key="1">
    <source>
        <dbReference type="SAM" id="SignalP"/>
    </source>
</evidence>
<dbReference type="AlphaFoldDB" id="A0A6B0UP79"/>
<name>A0A6B0UP79_IXORI</name>
<reference evidence="2" key="1">
    <citation type="submission" date="2019-12" db="EMBL/GenBank/DDBJ databases">
        <title>An insight into the sialome of adult female Ixodes ricinus ticks feeding for 6 days.</title>
        <authorList>
            <person name="Perner J."/>
            <person name="Ribeiro J.M.C."/>
        </authorList>
    </citation>
    <scope>NUCLEOTIDE SEQUENCE</scope>
    <source>
        <strain evidence="2">Semi-engorged</strain>
        <tissue evidence="2">Salivary glands</tissue>
    </source>
</reference>
<organism evidence="2">
    <name type="scientific">Ixodes ricinus</name>
    <name type="common">Common tick</name>
    <name type="synonym">Acarus ricinus</name>
    <dbReference type="NCBI Taxonomy" id="34613"/>
    <lineage>
        <taxon>Eukaryota</taxon>
        <taxon>Metazoa</taxon>
        <taxon>Ecdysozoa</taxon>
        <taxon>Arthropoda</taxon>
        <taxon>Chelicerata</taxon>
        <taxon>Arachnida</taxon>
        <taxon>Acari</taxon>
        <taxon>Parasitiformes</taxon>
        <taxon>Ixodida</taxon>
        <taxon>Ixodoidea</taxon>
        <taxon>Ixodidae</taxon>
        <taxon>Ixodinae</taxon>
        <taxon>Ixodes</taxon>
    </lineage>
</organism>
<sequence length="124" mass="13836">MALRVSFCLWMTSLMPRTLLRKLLLAIAIRGRVDPSTPFSSNAFTYCGSSTQLTSHSMVSSIVQLCTSDTCHDCQSSSSDMYLSLPWNFFLTLVAILVLQFVPQELIRFGNVHTSVVVIVQLLM</sequence>
<feature type="signal peptide" evidence="1">
    <location>
        <begin position="1"/>
        <end position="20"/>
    </location>
</feature>
<proteinExistence type="predicted"/>
<protein>
    <recommendedName>
        <fullName evidence="3">Secreted protein</fullName>
    </recommendedName>
</protein>
<keyword evidence="1" id="KW-0732">Signal</keyword>
<dbReference type="EMBL" id="GIFC01009554">
    <property type="protein sequence ID" value="MXU91637.1"/>
    <property type="molecule type" value="Transcribed_RNA"/>
</dbReference>